<reference evidence="1 2" key="1">
    <citation type="journal article" date="2023" name="Science">
        <title>Complex scaffold remodeling in plant triterpene biosynthesis.</title>
        <authorList>
            <person name="De La Pena R."/>
            <person name="Hodgson H."/>
            <person name="Liu J.C."/>
            <person name="Stephenson M.J."/>
            <person name="Martin A.C."/>
            <person name="Owen C."/>
            <person name="Harkess A."/>
            <person name="Leebens-Mack J."/>
            <person name="Jimenez L.E."/>
            <person name="Osbourn A."/>
            <person name="Sattely E.S."/>
        </authorList>
    </citation>
    <scope>NUCLEOTIDE SEQUENCE [LARGE SCALE GENOMIC DNA]</scope>
    <source>
        <strain evidence="2">cv. JPN11</strain>
        <tissue evidence="1">Leaf</tissue>
    </source>
</reference>
<accession>A0ACC1WTI0</accession>
<name>A0ACC1WTI0_MELAZ</name>
<sequence length="434" mass="48970">MSWLARSIANSLNLDDDGGEDNNVVPNRTPHDSSPTNPDQISPDDEQTQSSSQIEENEAQSRGVKEDLTEFKQTLTRQLWGVASFLAPPPTANDNQPVSSENFDESGPSDQSDEEDRVDSGIGDRFKSEISKMSSNYFPFGSEENEVENREENRENEEEEEDELSAVGITDEVLAFAGNIAHHPETWLDFPLDEEEDLDDFDMSDAQKEHALAIQHLAPRLAALRIELCPCHMSENYFWKVYFVLLHSRLHKQDAEILSTTQVKEAITLWMHELQKQTKPETDWFGRSTSYMKDGENGLHEDLGPTSPHYATSDFLSSRTYASEPTTSAMTTDYETEKHPIESTELQFIDKAVIEEKQVVTEDNNLLVGRSSKIQIPNYEDDDDDDWPEDDSDLGGHNETATYLGNEDDFSFSDLEEDASVPVKSKISEKAPNS</sequence>
<gene>
    <name evidence="1" type="ORF">OWV82_024811</name>
</gene>
<dbReference type="EMBL" id="CM051407">
    <property type="protein sequence ID" value="KAJ4701588.1"/>
    <property type="molecule type" value="Genomic_DNA"/>
</dbReference>
<comment type="caution">
    <text evidence="1">The sequence shown here is derived from an EMBL/GenBank/DDBJ whole genome shotgun (WGS) entry which is preliminary data.</text>
</comment>
<evidence type="ECO:0000313" key="2">
    <source>
        <dbReference type="Proteomes" id="UP001164539"/>
    </source>
</evidence>
<dbReference type="Proteomes" id="UP001164539">
    <property type="component" value="Chromosome 14"/>
</dbReference>
<proteinExistence type="predicted"/>
<evidence type="ECO:0000313" key="1">
    <source>
        <dbReference type="EMBL" id="KAJ4701588.1"/>
    </source>
</evidence>
<keyword evidence="2" id="KW-1185">Reference proteome</keyword>
<protein>
    <submittedName>
        <fullName evidence="1">BSD domain-containing protein</fullName>
    </submittedName>
</protein>
<organism evidence="1 2">
    <name type="scientific">Melia azedarach</name>
    <name type="common">Chinaberry tree</name>
    <dbReference type="NCBI Taxonomy" id="155640"/>
    <lineage>
        <taxon>Eukaryota</taxon>
        <taxon>Viridiplantae</taxon>
        <taxon>Streptophyta</taxon>
        <taxon>Embryophyta</taxon>
        <taxon>Tracheophyta</taxon>
        <taxon>Spermatophyta</taxon>
        <taxon>Magnoliopsida</taxon>
        <taxon>eudicotyledons</taxon>
        <taxon>Gunneridae</taxon>
        <taxon>Pentapetalae</taxon>
        <taxon>rosids</taxon>
        <taxon>malvids</taxon>
        <taxon>Sapindales</taxon>
        <taxon>Meliaceae</taxon>
        <taxon>Melia</taxon>
    </lineage>
</organism>